<comment type="similarity">
    <text evidence="8">Belongs to the glutamate 5-kinase family.</text>
</comment>
<dbReference type="GO" id="GO:0005829">
    <property type="term" value="C:cytosol"/>
    <property type="evidence" value="ECO:0007669"/>
    <property type="project" value="TreeGrafter"/>
</dbReference>
<dbReference type="PANTHER" id="PTHR43654:SF3">
    <property type="entry name" value="GLUTAMATE 5-KINASE"/>
    <property type="match status" value="1"/>
</dbReference>
<keyword evidence="1 8" id="KW-0963">Cytoplasm</keyword>
<evidence type="ECO:0000313" key="10">
    <source>
        <dbReference type="EMBL" id="GAX87719.1"/>
    </source>
</evidence>
<dbReference type="EC" id="2.7.2.11" evidence="8"/>
<evidence type="ECO:0000313" key="11">
    <source>
        <dbReference type="Proteomes" id="UP000217944"/>
    </source>
</evidence>
<dbReference type="UniPathway" id="UPA00098">
    <property type="reaction ID" value="UER00359"/>
</dbReference>
<evidence type="ECO:0000256" key="4">
    <source>
        <dbReference type="ARBA" id="ARBA00022679"/>
    </source>
</evidence>
<keyword evidence="4 8" id="KW-0808">Transferase</keyword>
<dbReference type="Proteomes" id="UP000217944">
    <property type="component" value="Unassembled WGS sequence"/>
</dbReference>
<evidence type="ECO:0000256" key="5">
    <source>
        <dbReference type="ARBA" id="ARBA00022741"/>
    </source>
</evidence>
<evidence type="ECO:0000256" key="7">
    <source>
        <dbReference type="ARBA" id="ARBA00022840"/>
    </source>
</evidence>
<dbReference type="InterPro" id="IPR011529">
    <property type="entry name" value="Glu_5kinase"/>
</dbReference>
<evidence type="ECO:0000256" key="6">
    <source>
        <dbReference type="ARBA" id="ARBA00022777"/>
    </source>
</evidence>
<evidence type="ECO:0000256" key="8">
    <source>
        <dbReference type="HAMAP-Rule" id="MF_00456"/>
    </source>
</evidence>
<dbReference type="GO" id="GO:0004349">
    <property type="term" value="F:glutamate 5-kinase activity"/>
    <property type="evidence" value="ECO:0007669"/>
    <property type="project" value="UniProtKB-UniRule"/>
</dbReference>
<comment type="subcellular location">
    <subcellularLocation>
        <location evidence="8">Cytoplasm</location>
    </subcellularLocation>
</comment>
<dbReference type="GO" id="GO:0005524">
    <property type="term" value="F:ATP binding"/>
    <property type="evidence" value="ECO:0007669"/>
    <property type="project" value="UniProtKB-KW"/>
</dbReference>
<dbReference type="InterPro" id="IPR019797">
    <property type="entry name" value="Glutamate_5-kinase_CS"/>
</dbReference>
<sequence length="269" mass="30297">MRIVFKVGTATLYENGRLSDRIDKIVELLSELNKNHEIILVSSGAVGAGYTKCPLDKTKLENKQALAAIGQPLLMREYKERFHKYDITVAQVLVTAADFDSRKRSENAKKMINVLLENNVIPIINENDSVSVEEIIFGDNDQLSAYVTYYFDAGLLIMLSDIDAFYDDNPKKNKNAKPIKKVTKIKDEWLNAECDPNDKFATGGIVTKLKAAKFLMDKNIPMYLTNGNDLNSVREFLKGNHTKGTLFFNGELKMDNGELKEKNESGCNQ</sequence>
<dbReference type="GO" id="GO:0055129">
    <property type="term" value="P:L-proline biosynthetic process"/>
    <property type="evidence" value="ECO:0007669"/>
    <property type="project" value="UniProtKB-UniRule"/>
</dbReference>
<accession>A0A292YEN4</accession>
<dbReference type="CDD" id="cd04242">
    <property type="entry name" value="AAK_G5K_ProB"/>
    <property type="match status" value="1"/>
</dbReference>
<dbReference type="InterPro" id="IPR036393">
    <property type="entry name" value="AceGlu_kinase-like_sf"/>
</dbReference>
<name>A0A292YEN4_9BACT</name>
<feature type="domain" description="Aspartate/glutamate/uridylate kinase" evidence="9">
    <location>
        <begin position="1"/>
        <end position="226"/>
    </location>
</feature>
<protein>
    <recommendedName>
        <fullName evidence="8">Glutamate 5-kinase</fullName>
        <ecNumber evidence="8">2.7.2.11</ecNumber>
    </recommendedName>
    <alternativeName>
        <fullName evidence="8">Gamma-glutamyl kinase</fullName>
        <shortName evidence="8">GK</shortName>
    </alternativeName>
</protein>
<dbReference type="PRINTS" id="PR00474">
    <property type="entry name" value="GLU5KINASE"/>
</dbReference>
<dbReference type="InterPro" id="IPR041739">
    <property type="entry name" value="G5K_ProB"/>
</dbReference>
<feature type="binding site" evidence="8">
    <location>
        <position position="43"/>
    </location>
    <ligand>
        <name>substrate</name>
    </ligand>
</feature>
<dbReference type="SUPFAM" id="SSF53633">
    <property type="entry name" value="Carbamate kinase-like"/>
    <property type="match status" value="1"/>
</dbReference>
<evidence type="ECO:0000259" key="9">
    <source>
        <dbReference type="Pfam" id="PF00696"/>
    </source>
</evidence>
<dbReference type="InterPro" id="IPR001057">
    <property type="entry name" value="Glu/AcGlu_kinase"/>
</dbReference>
<comment type="function">
    <text evidence="8">Catalyzes the transfer of a phosphate group to glutamate to form L-glutamate 5-phosphate.</text>
</comment>
<reference evidence="10 11" key="1">
    <citation type="journal article" date="2017" name="Syst. Appl. Microbiol.">
        <title>Lebetimonas natsushimae sp. nov., a novel strictly anaerobic, moderately thermophilic chemoautotroph isolated from a deep-sea hydrothermal vent polychaete nest in the Mid-Okinawa Trough.</title>
        <authorList>
            <person name="Nagata R."/>
            <person name="Takaki Y."/>
            <person name="Tame A."/>
            <person name="Nunoura T."/>
            <person name="Muto H."/>
            <person name="Mino S."/>
            <person name="Sawayama S."/>
            <person name="Takai K."/>
            <person name="Nakagawa S."/>
        </authorList>
    </citation>
    <scope>NUCLEOTIDE SEQUENCE [LARGE SCALE GENOMIC DNA]</scope>
    <source>
        <strain evidence="10 11">HS1857</strain>
    </source>
</reference>
<evidence type="ECO:0000256" key="3">
    <source>
        <dbReference type="ARBA" id="ARBA00022650"/>
    </source>
</evidence>
<proteinExistence type="inferred from homology"/>
<dbReference type="PROSITE" id="PS00902">
    <property type="entry name" value="GLUTAMATE_5_KINASE"/>
    <property type="match status" value="1"/>
</dbReference>
<dbReference type="OrthoDB" id="9804434at2"/>
<evidence type="ECO:0000256" key="1">
    <source>
        <dbReference type="ARBA" id="ARBA00022490"/>
    </source>
</evidence>
<feature type="binding site" evidence="8">
    <location>
        <begin position="160"/>
        <end position="161"/>
    </location>
    <ligand>
        <name>ATP</name>
        <dbReference type="ChEBI" id="CHEBI:30616"/>
    </ligand>
</feature>
<organism evidence="10 11">
    <name type="scientific">Lebetimonas natsushimae</name>
    <dbReference type="NCBI Taxonomy" id="1936991"/>
    <lineage>
        <taxon>Bacteria</taxon>
        <taxon>Pseudomonadati</taxon>
        <taxon>Campylobacterota</taxon>
        <taxon>Epsilonproteobacteria</taxon>
        <taxon>Nautiliales</taxon>
        <taxon>Nautiliaceae</taxon>
        <taxon>Lebetimonas</taxon>
    </lineage>
</organism>
<keyword evidence="7 8" id="KW-0067">ATP-binding</keyword>
<feature type="binding site" evidence="8">
    <location>
        <position position="6"/>
    </location>
    <ligand>
        <name>ATP</name>
        <dbReference type="ChEBI" id="CHEBI:30616"/>
    </ligand>
</feature>
<dbReference type="InterPro" id="IPR001048">
    <property type="entry name" value="Asp/Glu/Uridylate_kinase"/>
</dbReference>
<keyword evidence="3 8" id="KW-0641">Proline biosynthesis</keyword>
<dbReference type="FunFam" id="3.40.1160.10:FF:000006">
    <property type="entry name" value="Glutamate 5-kinase"/>
    <property type="match status" value="1"/>
</dbReference>
<feature type="binding site" evidence="8">
    <location>
        <position position="140"/>
    </location>
    <ligand>
        <name>substrate</name>
    </ligand>
</feature>
<dbReference type="Gene3D" id="3.40.1160.10">
    <property type="entry name" value="Acetylglutamate kinase-like"/>
    <property type="match status" value="1"/>
</dbReference>
<dbReference type="InterPro" id="IPR005715">
    <property type="entry name" value="Glu_5kinase/COase_Synthase"/>
</dbReference>
<keyword evidence="2 8" id="KW-0028">Amino-acid biosynthesis</keyword>
<dbReference type="EMBL" id="BDME01000002">
    <property type="protein sequence ID" value="GAX87719.1"/>
    <property type="molecule type" value="Genomic_DNA"/>
</dbReference>
<dbReference type="PIRSF" id="PIRSF000729">
    <property type="entry name" value="GK"/>
    <property type="match status" value="1"/>
</dbReference>
<keyword evidence="6 8" id="KW-0418">Kinase</keyword>
<feature type="binding site" evidence="8">
    <location>
        <position position="128"/>
    </location>
    <ligand>
        <name>substrate</name>
    </ligand>
</feature>
<keyword evidence="5 8" id="KW-0547">Nucleotide-binding</keyword>
<evidence type="ECO:0000256" key="2">
    <source>
        <dbReference type="ARBA" id="ARBA00022605"/>
    </source>
</evidence>
<dbReference type="Pfam" id="PF00696">
    <property type="entry name" value="AA_kinase"/>
    <property type="match status" value="1"/>
</dbReference>
<comment type="catalytic activity">
    <reaction evidence="8">
        <text>L-glutamate + ATP = L-glutamyl 5-phosphate + ADP</text>
        <dbReference type="Rhea" id="RHEA:14877"/>
        <dbReference type="ChEBI" id="CHEBI:29985"/>
        <dbReference type="ChEBI" id="CHEBI:30616"/>
        <dbReference type="ChEBI" id="CHEBI:58274"/>
        <dbReference type="ChEBI" id="CHEBI:456216"/>
        <dbReference type="EC" id="2.7.2.11"/>
    </reaction>
</comment>
<dbReference type="NCBIfam" id="TIGR01027">
    <property type="entry name" value="proB"/>
    <property type="match status" value="1"/>
</dbReference>
<keyword evidence="11" id="KW-1185">Reference proteome</keyword>
<dbReference type="AlphaFoldDB" id="A0A292YEN4"/>
<comment type="caution">
    <text evidence="10">The sequence shown here is derived from an EMBL/GenBank/DDBJ whole genome shotgun (WGS) entry which is preliminary data.</text>
</comment>
<dbReference type="PANTHER" id="PTHR43654">
    <property type="entry name" value="GLUTAMATE 5-KINASE"/>
    <property type="match status" value="1"/>
</dbReference>
<dbReference type="RefSeq" id="WP_096259018.1">
    <property type="nucleotide sequence ID" value="NZ_BDME01000002.1"/>
</dbReference>
<dbReference type="HAMAP" id="MF_00456">
    <property type="entry name" value="ProB"/>
    <property type="match status" value="1"/>
</dbReference>
<feature type="binding site" evidence="8">
    <location>
        <begin position="202"/>
        <end position="208"/>
    </location>
    <ligand>
        <name>ATP</name>
        <dbReference type="ChEBI" id="CHEBI:30616"/>
    </ligand>
</feature>
<comment type="pathway">
    <text evidence="8">Amino-acid biosynthesis; L-proline biosynthesis; L-glutamate 5-semialdehyde from L-glutamate: step 1/2.</text>
</comment>
<gene>
    <name evidence="8" type="primary">proB</name>
    <name evidence="10" type="ORF">LNAT_P1016</name>
</gene>